<dbReference type="PANTHER" id="PTHR34468">
    <property type="entry name" value="MICROTUBULE-ASSOCIATED FUTSCH-LIKE PROTEIN"/>
    <property type="match status" value="1"/>
</dbReference>
<proteinExistence type="predicted"/>
<sequence>MEDTLKDQTSISAGKGGKSSKLLRYPLRSASKPKDEKLPASVPSIASASRRGKPTPSVSQSVDVLEMSSKEKSAKPPRRMSIPSKPMVSPATKSAGFITPISEARANRASNMKGKSVTPGSDVSRSLNRKRFTVLSSASYWLSHIKLSEAAGKHQLSLGFFKLALDAECENVQLLKDELKSYACRYNLLDLGESAKEVLGRYGIPESNEQLQVSETCSHMPENDVESAQSLSSANGVSKLKPKSLTSSASSAAKESVKETTQKSNLVSRVKAPMNKKMEKNSKKTIKQESNKVEQKVKNEEMKPADEKAQLDISPNEAVIEENKENMDAPPLVEEISLEA</sequence>
<evidence type="ECO:0000256" key="1">
    <source>
        <dbReference type="SAM" id="MobiDB-lite"/>
    </source>
</evidence>
<evidence type="ECO:0000313" key="2">
    <source>
        <dbReference type="EMBL" id="KAK9066533.1"/>
    </source>
</evidence>
<dbReference type="PANTHER" id="PTHR34468:SF2">
    <property type="entry name" value="MICROTUBULE-ASSOCIATED FUTSCH-LIKE PROTEIN"/>
    <property type="match status" value="1"/>
</dbReference>
<dbReference type="EMBL" id="JBCNJP010000015">
    <property type="protein sequence ID" value="KAK9066533.1"/>
    <property type="molecule type" value="Genomic_DNA"/>
</dbReference>
<feature type="compositionally biased region" description="Low complexity" evidence="1">
    <location>
        <begin position="237"/>
        <end position="254"/>
    </location>
</feature>
<feature type="region of interest" description="Disordered" evidence="1">
    <location>
        <begin position="221"/>
        <end position="315"/>
    </location>
</feature>
<dbReference type="Proteomes" id="UP001408789">
    <property type="component" value="Unassembled WGS sequence"/>
</dbReference>
<feature type="compositionally biased region" description="Basic and acidic residues" evidence="1">
    <location>
        <begin position="276"/>
        <end position="310"/>
    </location>
</feature>
<organism evidence="2 3">
    <name type="scientific">Deinandra increscens subsp. villosa</name>
    <dbReference type="NCBI Taxonomy" id="3103831"/>
    <lineage>
        <taxon>Eukaryota</taxon>
        <taxon>Viridiplantae</taxon>
        <taxon>Streptophyta</taxon>
        <taxon>Embryophyta</taxon>
        <taxon>Tracheophyta</taxon>
        <taxon>Spermatophyta</taxon>
        <taxon>Magnoliopsida</taxon>
        <taxon>eudicotyledons</taxon>
        <taxon>Gunneridae</taxon>
        <taxon>Pentapetalae</taxon>
        <taxon>asterids</taxon>
        <taxon>campanulids</taxon>
        <taxon>Asterales</taxon>
        <taxon>Asteraceae</taxon>
        <taxon>Asteroideae</taxon>
        <taxon>Heliantheae alliance</taxon>
        <taxon>Madieae</taxon>
        <taxon>Madiinae</taxon>
        <taxon>Deinandra</taxon>
    </lineage>
</organism>
<feature type="region of interest" description="Disordered" evidence="1">
    <location>
        <begin position="1"/>
        <end position="93"/>
    </location>
</feature>
<name>A0AAP0D8D0_9ASTR</name>
<comment type="caution">
    <text evidence="2">The sequence shown here is derived from an EMBL/GenBank/DDBJ whole genome shotgun (WGS) entry which is preliminary data.</text>
</comment>
<evidence type="ECO:0000313" key="3">
    <source>
        <dbReference type="Proteomes" id="UP001408789"/>
    </source>
</evidence>
<reference evidence="2 3" key="1">
    <citation type="submission" date="2024-04" db="EMBL/GenBank/DDBJ databases">
        <title>The reference genome of an endangered Asteraceae, Deinandra increscens subsp. villosa, native to the Central Coast of California.</title>
        <authorList>
            <person name="Guilliams M."/>
            <person name="Hasenstab-Lehman K."/>
            <person name="Meyer R."/>
            <person name="Mcevoy S."/>
        </authorList>
    </citation>
    <scope>NUCLEOTIDE SEQUENCE [LARGE SCALE GENOMIC DNA]</scope>
    <source>
        <tissue evidence="2">Leaf</tissue>
    </source>
</reference>
<keyword evidence="3" id="KW-1185">Reference proteome</keyword>
<feature type="compositionally biased region" description="Polar residues" evidence="1">
    <location>
        <begin position="226"/>
        <end position="236"/>
    </location>
</feature>
<dbReference type="AlphaFoldDB" id="A0AAP0D8D0"/>
<accession>A0AAP0D8D0</accession>
<gene>
    <name evidence="2" type="ORF">SSX86_013856</name>
</gene>
<protein>
    <submittedName>
        <fullName evidence="2">Uncharacterized protein</fullName>
    </submittedName>
</protein>